<gene>
    <name evidence="1" type="ORF">GSI_12380</name>
</gene>
<evidence type="ECO:0000313" key="1">
    <source>
        <dbReference type="EMBL" id="PIL25542.1"/>
    </source>
</evidence>
<organism evidence="1 2">
    <name type="scientific">Ganoderma sinense ZZ0214-1</name>
    <dbReference type="NCBI Taxonomy" id="1077348"/>
    <lineage>
        <taxon>Eukaryota</taxon>
        <taxon>Fungi</taxon>
        <taxon>Dikarya</taxon>
        <taxon>Basidiomycota</taxon>
        <taxon>Agaricomycotina</taxon>
        <taxon>Agaricomycetes</taxon>
        <taxon>Polyporales</taxon>
        <taxon>Polyporaceae</taxon>
        <taxon>Ganoderma</taxon>
    </lineage>
</organism>
<evidence type="ECO:0000313" key="2">
    <source>
        <dbReference type="Proteomes" id="UP000230002"/>
    </source>
</evidence>
<dbReference type="Proteomes" id="UP000230002">
    <property type="component" value="Unassembled WGS sequence"/>
</dbReference>
<accession>A0A2G8RVK3</accession>
<protein>
    <submittedName>
        <fullName evidence="1">Uncharacterized protein</fullName>
    </submittedName>
</protein>
<dbReference type="EMBL" id="AYKW01000047">
    <property type="protein sequence ID" value="PIL25542.1"/>
    <property type="molecule type" value="Genomic_DNA"/>
</dbReference>
<reference evidence="1 2" key="1">
    <citation type="journal article" date="2015" name="Sci. Rep.">
        <title>Chromosome-level genome map provides insights into diverse defense mechanisms in the medicinal fungus Ganoderma sinense.</title>
        <authorList>
            <person name="Zhu Y."/>
            <person name="Xu J."/>
            <person name="Sun C."/>
            <person name="Zhou S."/>
            <person name="Xu H."/>
            <person name="Nelson D.R."/>
            <person name="Qian J."/>
            <person name="Song J."/>
            <person name="Luo H."/>
            <person name="Xiang L."/>
            <person name="Li Y."/>
            <person name="Xu Z."/>
            <person name="Ji A."/>
            <person name="Wang L."/>
            <person name="Lu S."/>
            <person name="Hayward A."/>
            <person name="Sun W."/>
            <person name="Li X."/>
            <person name="Schwartz D.C."/>
            <person name="Wang Y."/>
            <person name="Chen S."/>
        </authorList>
    </citation>
    <scope>NUCLEOTIDE SEQUENCE [LARGE SCALE GENOMIC DNA]</scope>
    <source>
        <strain evidence="1 2">ZZ0214-1</strain>
    </source>
</reference>
<comment type="caution">
    <text evidence="1">The sequence shown here is derived from an EMBL/GenBank/DDBJ whole genome shotgun (WGS) entry which is preliminary data.</text>
</comment>
<name>A0A2G8RVK3_9APHY</name>
<sequence>MAVVRGLPAVLADLGFFSPSRKSSDSPLPTHGSTHTHSSHTLALWGVPEVSTSAQDDCFEAGVIGAISFTDVRWSIDGRGCGPEQMLGCTRNEDPRRLPKVATRTTDWLVTVTLLIPGAF</sequence>
<proteinExistence type="predicted"/>
<keyword evidence="2" id="KW-1185">Reference proteome</keyword>
<dbReference type="AlphaFoldDB" id="A0A2G8RVK3"/>